<keyword evidence="6" id="KW-0408">Iron</keyword>
<evidence type="ECO:0000256" key="6">
    <source>
        <dbReference type="ARBA" id="ARBA00023004"/>
    </source>
</evidence>
<comment type="subcellular location">
    <subcellularLocation>
        <location evidence="2">Cytoplasm</location>
    </subcellularLocation>
</comment>
<proteinExistence type="predicted"/>
<dbReference type="EMBL" id="CP037920">
    <property type="protein sequence ID" value="QDU00202.1"/>
    <property type="molecule type" value="Genomic_DNA"/>
</dbReference>
<evidence type="ECO:0000313" key="8">
    <source>
        <dbReference type="Proteomes" id="UP000318704"/>
    </source>
</evidence>
<evidence type="ECO:0000256" key="1">
    <source>
        <dbReference type="ARBA" id="ARBA00001962"/>
    </source>
</evidence>
<name>A0A517W4L9_9PLAN</name>
<dbReference type="GO" id="GO:0005737">
    <property type="term" value="C:cytoplasm"/>
    <property type="evidence" value="ECO:0007669"/>
    <property type="project" value="UniProtKB-SubCell"/>
</dbReference>
<dbReference type="SUPFAM" id="SSF109604">
    <property type="entry name" value="HD-domain/PDEase-like"/>
    <property type="match status" value="1"/>
</dbReference>
<keyword evidence="4" id="KW-0479">Metal-binding</keyword>
<dbReference type="RefSeq" id="WP_144990350.1">
    <property type="nucleotide sequence ID" value="NZ_CP037920.1"/>
</dbReference>
<dbReference type="AlphaFoldDB" id="A0A517W4L9"/>
<dbReference type="GO" id="GO:0050113">
    <property type="term" value="F:inositol oxygenase activity"/>
    <property type="evidence" value="ECO:0007669"/>
    <property type="project" value="InterPro"/>
</dbReference>
<protein>
    <recommendedName>
        <fullName evidence="9">Inositol oxygenase</fullName>
    </recommendedName>
</protein>
<reference evidence="7 8" key="1">
    <citation type="submission" date="2019-03" db="EMBL/GenBank/DDBJ databases">
        <title>Deep-cultivation of Planctomycetes and their phenomic and genomic characterization uncovers novel biology.</title>
        <authorList>
            <person name="Wiegand S."/>
            <person name="Jogler M."/>
            <person name="Boedeker C."/>
            <person name="Pinto D."/>
            <person name="Vollmers J."/>
            <person name="Rivas-Marin E."/>
            <person name="Kohn T."/>
            <person name="Peeters S.H."/>
            <person name="Heuer A."/>
            <person name="Rast P."/>
            <person name="Oberbeckmann S."/>
            <person name="Bunk B."/>
            <person name="Jeske O."/>
            <person name="Meyerdierks A."/>
            <person name="Storesund J.E."/>
            <person name="Kallscheuer N."/>
            <person name="Luecker S."/>
            <person name="Lage O.M."/>
            <person name="Pohl T."/>
            <person name="Merkel B.J."/>
            <person name="Hornburger P."/>
            <person name="Mueller R.-W."/>
            <person name="Bruemmer F."/>
            <person name="Labrenz M."/>
            <person name="Spormann A.M."/>
            <person name="Op den Camp H."/>
            <person name="Overmann J."/>
            <person name="Amann R."/>
            <person name="Jetten M.S.M."/>
            <person name="Mascher T."/>
            <person name="Medema M.H."/>
            <person name="Devos D.P."/>
            <person name="Kaster A.-K."/>
            <person name="Ovreas L."/>
            <person name="Rohde M."/>
            <person name="Galperin M.Y."/>
            <person name="Jogler C."/>
        </authorList>
    </citation>
    <scope>NUCLEOTIDE SEQUENCE [LARGE SCALE GENOMIC DNA]</scope>
    <source>
        <strain evidence="7 8">V144</strain>
    </source>
</reference>
<sequence length="294" mass="34821">MDRGVSTNKDVPLASLDDWDHDVRRRYPSPSSPSEISDIDQHFRNYDADTSAGVREFYRLNHVKQTVEFNRSIREKYIPLQNRRMSVWEAIQCLDEIVDESDPDTELPQIEHAILTAEAIRADGHPDWFILVGLIHDLGKVLCLFDEPQWAVVGDTFPVGCRFSEKIVLHEFFKENSDIHVPEYQTQFGIFEPKCGLDQIMLSWGHDEYMSHVVKDFLPEEARYIIRYHSFYACHREGAYTHFMNDLDYIMMEWVRRFNPYDLYTKADKRPDLNRLLPFYEKLVSKFFPAELQW</sequence>
<dbReference type="InterPro" id="IPR007828">
    <property type="entry name" value="Inositol_oxygenase"/>
</dbReference>
<organism evidence="7 8">
    <name type="scientific">Gimesia aquarii</name>
    <dbReference type="NCBI Taxonomy" id="2527964"/>
    <lineage>
        <taxon>Bacteria</taxon>
        <taxon>Pseudomonadati</taxon>
        <taxon>Planctomycetota</taxon>
        <taxon>Planctomycetia</taxon>
        <taxon>Planctomycetales</taxon>
        <taxon>Planctomycetaceae</taxon>
        <taxon>Gimesia</taxon>
    </lineage>
</organism>
<dbReference type="GO" id="GO:0005506">
    <property type="term" value="F:iron ion binding"/>
    <property type="evidence" value="ECO:0007669"/>
    <property type="project" value="InterPro"/>
</dbReference>
<gene>
    <name evidence="7" type="ORF">V144x_57150</name>
</gene>
<keyword evidence="3" id="KW-0963">Cytoplasm</keyword>
<evidence type="ECO:0008006" key="9">
    <source>
        <dbReference type="Google" id="ProtNLM"/>
    </source>
</evidence>
<dbReference type="PANTHER" id="PTHR12588:SF0">
    <property type="entry name" value="INOSITOL OXYGENASE"/>
    <property type="match status" value="1"/>
</dbReference>
<dbReference type="GO" id="GO:0019310">
    <property type="term" value="P:inositol catabolic process"/>
    <property type="evidence" value="ECO:0007669"/>
    <property type="project" value="InterPro"/>
</dbReference>
<dbReference type="Proteomes" id="UP000318704">
    <property type="component" value="Chromosome"/>
</dbReference>
<evidence type="ECO:0000256" key="3">
    <source>
        <dbReference type="ARBA" id="ARBA00022490"/>
    </source>
</evidence>
<dbReference type="Pfam" id="PF05153">
    <property type="entry name" value="MIOX"/>
    <property type="match status" value="1"/>
</dbReference>
<evidence type="ECO:0000313" key="7">
    <source>
        <dbReference type="EMBL" id="QDU00202.1"/>
    </source>
</evidence>
<dbReference type="KEGG" id="gaw:V144x_57150"/>
<comment type="cofactor">
    <cofactor evidence="1">
        <name>Fe cation</name>
        <dbReference type="ChEBI" id="CHEBI:24875"/>
    </cofactor>
</comment>
<keyword evidence="5" id="KW-0560">Oxidoreductase</keyword>
<dbReference type="PANTHER" id="PTHR12588">
    <property type="entry name" value="MYOINOSITOL OXYGENASE"/>
    <property type="match status" value="1"/>
</dbReference>
<evidence type="ECO:0000256" key="2">
    <source>
        <dbReference type="ARBA" id="ARBA00004496"/>
    </source>
</evidence>
<evidence type="ECO:0000256" key="4">
    <source>
        <dbReference type="ARBA" id="ARBA00022723"/>
    </source>
</evidence>
<evidence type="ECO:0000256" key="5">
    <source>
        <dbReference type="ARBA" id="ARBA00023002"/>
    </source>
</evidence>
<accession>A0A517W4L9</accession>
<dbReference type="Gene3D" id="1.10.3210.10">
    <property type="entry name" value="Hypothetical protein af1432"/>
    <property type="match status" value="1"/>
</dbReference>